<reference evidence="2" key="1">
    <citation type="submission" date="2013-06" db="EMBL/GenBank/DDBJ databases">
        <authorList>
            <person name="Zhao Q."/>
        </authorList>
    </citation>
    <scope>NUCLEOTIDE SEQUENCE</scope>
    <source>
        <strain evidence="2">cv. W1943</strain>
    </source>
</reference>
<dbReference type="Proteomes" id="UP000008022">
    <property type="component" value="Unassembled WGS sequence"/>
</dbReference>
<dbReference type="HOGENOM" id="CLU_1356611_0_0_1"/>
<dbReference type="AlphaFoldDB" id="A0A0E0PKC6"/>
<sequence length="202" mass="22134">MGPPRNPSRHRRPRRSDLRDVVVDRGEVVGGGGKVEGREYVGGLAGHLVVWAPHIALLQMPSMEEEEEDGELLMVDMEMADEDELLSLNDGGKGHERQFYLIIRWRSEIDFENVQKGQNFAKWRCSGAQGSMHPEGRARGAPSAAAALPSSTSSPLLLVVVGAVSMGSLSSTKSRRKREGRRRDGGRARGIVVAAIFFLLFS</sequence>
<evidence type="ECO:0000313" key="2">
    <source>
        <dbReference type="Proteomes" id="UP000008022"/>
    </source>
</evidence>
<protein>
    <submittedName>
        <fullName evidence="1">Uncharacterized protein</fullName>
    </submittedName>
</protein>
<name>A0A0E0PKC6_ORYRU</name>
<keyword evidence="2" id="KW-1185">Reference proteome</keyword>
<dbReference type="EnsemblPlants" id="ORUFI05G11550.1">
    <property type="protein sequence ID" value="ORUFI05G11550.1"/>
    <property type="gene ID" value="ORUFI05G11550"/>
</dbReference>
<organism evidence="1 2">
    <name type="scientific">Oryza rufipogon</name>
    <name type="common">Brownbeard rice</name>
    <name type="synonym">Asian wild rice</name>
    <dbReference type="NCBI Taxonomy" id="4529"/>
    <lineage>
        <taxon>Eukaryota</taxon>
        <taxon>Viridiplantae</taxon>
        <taxon>Streptophyta</taxon>
        <taxon>Embryophyta</taxon>
        <taxon>Tracheophyta</taxon>
        <taxon>Spermatophyta</taxon>
        <taxon>Magnoliopsida</taxon>
        <taxon>Liliopsida</taxon>
        <taxon>Poales</taxon>
        <taxon>Poaceae</taxon>
        <taxon>BOP clade</taxon>
        <taxon>Oryzoideae</taxon>
        <taxon>Oryzeae</taxon>
        <taxon>Oryzinae</taxon>
        <taxon>Oryza</taxon>
    </lineage>
</organism>
<dbReference type="Gramene" id="ORUFI05G11550.1">
    <property type="protein sequence ID" value="ORUFI05G11550.1"/>
    <property type="gene ID" value="ORUFI05G11550"/>
</dbReference>
<accession>A0A0E0PKC6</accession>
<reference evidence="1" key="2">
    <citation type="submission" date="2015-06" db="UniProtKB">
        <authorList>
            <consortium name="EnsemblPlants"/>
        </authorList>
    </citation>
    <scope>IDENTIFICATION</scope>
</reference>
<proteinExistence type="predicted"/>
<evidence type="ECO:0000313" key="1">
    <source>
        <dbReference type="EnsemblPlants" id="ORUFI05G11550.1"/>
    </source>
</evidence>
<dbReference type="OMA" id="XSAEVAR"/>